<accession>A0AAV5C981</accession>
<feature type="domain" description="SIAH-type" evidence="12">
    <location>
        <begin position="318"/>
        <end position="376"/>
    </location>
</feature>
<dbReference type="EC" id="2.3.2.27" evidence="4"/>
<dbReference type="EMBL" id="BQKI01000005">
    <property type="protein sequence ID" value="GJM94633.1"/>
    <property type="molecule type" value="Genomic_DNA"/>
</dbReference>
<evidence type="ECO:0000256" key="9">
    <source>
        <dbReference type="ARBA" id="ARBA00022833"/>
    </source>
</evidence>
<feature type="region of interest" description="Disordered" evidence="11">
    <location>
        <begin position="44"/>
        <end position="157"/>
    </location>
</feature>
<dbReference type="PANTHER" id="PTHR10315">
    <property type="entry name" value="E3 UBIQUITIN PROTEIN LIGASE SIAH"/>
    <property type="match status" value="1"/>
</dbReference>
<evidence type="ECO:0000313" key="14">
    <source>
        <dbReference type="Proteomes" id="UP001054889"/>
    </source>
</evidence>
<feature type="compositionally biased region" description="Acidic residues" evidence="11">
    <location>
        <begin position="135"/>
        <end position="151"/>
    </location>
</feature>
<evidence type="ECO:0000256" key="10">
    <source>
        <dbReference type="PROSITE-ProRule" id="PRU00455"/>
    </source>
</evidence>
<keyword evidence="7 10" id="KW-0863">Zinc-finger</keyword>
<proteinExistence type="inferred from homology"/>
<dbReference type="SUPFAM" id="SSF49599">
    <property type="entry name" value="TRAF domain-like"/>
    <property type="match status" value="1"/>
</dbReference>
<keyword evidence="6" id="KW-0479">Metal-binding</keyword>
<keyword evidence="5" id="KW-0808">Transferase</keyword>
<evidence type="ECO:0000256" key="5">
    <source>
        <dbReference type="ARBA" id="ARBA00022679"/>
    </source>
</evidence>
<evidence type="ECO:0000256" key="4">
    <source>
        <dbReference type="ARBA" id="ARBA00012483"/>
    </source>
</evidence>
<evidence type="ECO:0000256" key="3">
    <source>
        <dbReference type="ARBA" id="ARBA00009119"/>
    </source>
</evidence>
<dbReference type="SUPFAM" id="SSF57850">
    <property type="entry name" value="RING/U-box"/>
    <property type="match status" value="1"/>
</dbReference>
<dbReference type="InterPro" id="IPR013083">
    <property type="entry name" value="Znf_RING/FYVE/PHD"/>
</dbReference>
<comment type="pathway">
    <text evidence="2">Protein modification; protein ubiquitination.</text>
</comment>
<dbReference type="Pfam" id="PF21361">
    <property type="entry name" value="Sina_ZnF"/>
    <property type="match status" value="1"/>
</dbReference>
<organism evidence="13 14">
    <name type="scientific">Eleusine coracana subsp. coracana</name>
    <dbReference type="NCBI Taxonomy" id="191504"/>
    <lineage>
        <taxon>Eukaryota</taxon>
        <taxon>Viridiplantae</taxon>
        <taxon>Streptophyta</taxon>
        <taxon>Embryophyta</taxon>
        <taxon>Tracheophyta</taxon>
        <taxon>Spermatophyta</taxon>
        <taxon>Magnoliopsida</taxon>
        <taxon>Liliopsida</taxon>
        <taxon>Poales</taxon>
        <taxon>Poaceae</taxon>
        <taxon>PACMAD clade</taxon>
        <taxon>Chloridoideae</taxon>
        <taxon>Cynodonteae</taxon>
        <taxon>Eleusininae</taxon>
        <taxon>Eleusine</taxon>
    </lineage>
</organism>
<evidence type="ECO:0000256" key="6">
    <source>
        <dbReference type="ARBA" id="ARBA00022723"/>
    </source>
</evidence>
<evidence type="ECO:0000256" key="2">
    <source>
        <dbReference type="ARBA" id="ARBA00004906"/>
    </source>
</evidence>
<sequence>MVSDLAEGREERGKACEREWARGWGCSDRGNDRMDVRRPVGASIRGFSRWPYAGGHVASRERDERAVPGKNMDAKGSSSRLRRPWENGDGAGKRTRYWPESSPDDKREEIEEEADSEYERHESDGQDHEGATSNSEDDDKEEDEEEEDGDEEKPILGMIVVKATARIARKKCNPDRYRPFYLEGTAIMQWRIGRSSNHITEEAGEEINCGDGRPVRATTPAQAPPPAPPPLLASCSSESTVIGNVTVENTSALDCSICYLPLKPPIFQCDVGHVVCSACRGKLMETTVASDRCHVCRAQTTRGGGYRRCHAMEQLVDSIRVPCPHAAHGCETKPAYHDREAHARSCAHKPCRCPGKACSFVGSAALLQDHLVAQHEWPCTAEVSAAAAFDVNLRDGFNFLAAVRGQNRYLFLLNVARAPFGRAVSAVRISPHAAAVSSSPATVCELQLSYTYCRNSSDDDDLRRRVHCQTSQFNVGSCTGRSDGGLPDPNVSFQFAVLKDVPGHDAPLVKALHCSLLPSTRPGHRRRPPELRLAVVELDPVSPLPSFRALHVPQSPLVAIPAMLPPPPPLPAVVPTPPRVTAPPRTRSTQPSWPAARKATGPQWPLGLASLSGRAWPESVLRVRSTVGPRDFQPIGLAGMRPT</sequence>
<name>A0AAV5C981_ELECO</name>
<dbReference type="Pfam" id="PF21362">
    <property type="entry name" value="Sina_RING"/>
    <property type="match status" value="1"/>
</dbReference>
<keyword evidence="14" id="KW-1185">Reference proteome</keyword>
<evidence type="ECO:0000256" key="1">
    <source>
        <dbReference type="ARBA" id="ARBA00000900"/>
    </source>
</evidence>
<dbReference type="PANTHER" id="PTHR10315:SF96">
    <property type="entry name" value="SIAH-TYPE DOMAIN-CONTAINING PROTEIN"/>
    <property type="match status" value="1"/>
</dbReference>
<keyword evidence="8" id="KW-0833">Ubl conjugation pathway</keyword>
<evidence type="ECO:0000313" key="13">
    <source>
        <dbReference type="EMBL" id="GJM94633.1"/>
    </source>
</evidence>
<dbReference type="CDD" id="cd16571">
    <property type="entry name" value="RING-HC_SIAHs"/>
    <property type="match status" value="1"/>
</dbReference>
<dbReference type="InterPro" id="IPR013010">
    <property type="entry name" value="Znf_SIAH"/>
</dbReference>
<dbReference type="Proteomes" id="UP001054889">
    <property type="component" value="Unassembled WGS sequence"/>
</dbReference>
<feature type="compositionally biased region" description="Basic and acidic residues" evidence="11">
    <location>
        <begin position="58"/>
        <end position="67"/>
    </location>
</feature>
<evidence type="ECO:0000256" key="11">
    <source>
        <dbReference type="SAM" id="MobiDB-lite"/>
    </source>
</evidence>
<keyword evidence="9" id="KW-0862">Zinc</keyword>
<dbReference type="AlphaFoldDB" id="A0AAV5C981"/>
<comment type="catalytic activity">
    <reaction evidence="1">
        <text>S-ubiquitinyl-[E2 ubiquitin-conjugating enzyme]-L-cysteine + [acceptor protein]-L-lysine = [E2 ubiquitin-conjugating enzyme]-L-cysteine + N(6)-ubiquitinyl-[acceptor protein]-L-lysine.</text>
        <dbReference type="EC" id="2.3.2.27"/>
    </reaction>
</comment>
<dbReference type="Gene3D" id="3.30.40.10">
    <property type="entry name" value="Zinc/RING finger domain, C3HC4 (zinc finger)"/>
    <property type="match status" value="2"/>
</dbReference>
<evidence type="ECO:0000256" key="7">
    <source>
        <dbReference type="ARBA" id="ARBA00022771"/>
    </source>
</evidence>
<comment type="caution">
    <text evidence="13">The sequence shown here is derived from an EMBL/GenBank/DDBJ whole genome shotgun (WGS) entry which is preliminary data.</text>
</comment>
<reference evidence="13" key="1">
    <citation type="journal article" date="2018" name="DNA Res.">
        <title>Multiple hybrid de novo genome assembly of finger millet, an orphan allotetraploid crop.</title>
        <authorList>
            <person name="Hatakeyama M."/>
            <person name="Aluri S."/>
            <person name="Balachadran M.T."/>
            <person name="Sivarajan S.R."/>
            <person name="Patrignani A."/>
            <person name="Gruter S."/>
            <person name="Poveda L."/>
            <person name="Shimizu-Inatsugi R."/>
            <person name="Baeten J."/>
            <person name="Francoijs K.J."/>
            <person name="Nataraja K.N."/>
            <person name="Reddy Y.A.N."/>
            <person name="Phadnis S."/>
            <person name="Ravikumar R.L."/>
            <person name="Schlapbach R."/>
            <person name="Sreeman S.M."/>
            <person name="Shimizu K.K."/>
        </authorList>
    </citation>
    <scope>NUCLEOTIDE SEQUENCE</scope>
</reference>
<dbReference type="InterPro" id="IPR052088">
    <property type="entry name" value="E3_ubiquitin-ligase_SINA"/>
</dbReference>
<evidence type="ECO:0000256" key="8">
    <source>
        <dbReference type="ARBA" id="ARBA00022786"/>
    </source>
</evidence>
<comment type="similarity">
    <text evidence="3">Belongs to the SINA (Seven in absentia) family.</text>
</comment>
<gene>
    <name evidence="13" type="primary">ga11295</name>
    <name evidence="13" type="ORF">PR202_ga11295</name>
</gene>
<reference evidence="13" key="2">
    <citation type="submission" date="2021-12" db="EMBL/GenBank/DDBJ databases">
        <title>Resequencing data analysis of finger millet.</title>
        <authorList>
            <person name="Hatakeyama M."/>
            <person name="Aluri S."/>
            <person name="Balachadran M.T."/>
            <person name="Sivarajan S.R."/>
            <person name="Poveda L."/>
            <person name="Shimizu-Inatsugi R."/>
            <person name="Schlapbach R."/>
            <person name="Sreeman S.M."/>
            <person name="Shimizu K.K."/>
        </authorList>
    </citation>
    <scope>NUCLEOTIDE SEQUENCE</scope>
</reference>
<feature type="compositionally biased region" description="Basic and acidic residues" evidence="11">
    <location>
        <begin position="117"/>
        <end position="130"/>
    </location>
</feature>
<dbReference type="GO" id="GO:0061630">
    <property type="term" value="F:ubiquitin protein ligase activity"/>
    <property type="evidence" value="ECO:0007669"/>
    <property type="project" value="UniProtKB-EC"/>
</dbReference>
<feature type="region of interest" description="Disordered" evidence="11">
    <location>
        <begin position="579"/>
        <end position="601"/>
    </location>
</feature>
<evidence type="ECO:0000259" key="12">
    <source>
        <dbReference type="PROSITE" id="PS51081"/>
    </source>
</evidence>
<dbReference type="PROSITE" id="PS51081">
    <property type="entry name" value="ZF_SIAH"/>
    <property type="match status" value="1"/>
</dbReference>
<protein>
    <recommendedName>
        <fullName evidence="4">RING-type E3 ubiquitin transferase</fullName>
        <ecNumber evidence="4">2.3.2.27</ecNumber>
    </recommendedName>
</protein>
<dbReference type="GO" id="GO:0005737">
    <property type="term" value="C:cytoplasm"/>
    <property type="evidence" value="ECO:0007669"/>
    <property type="project" value="TreeGrafter"/>
</dbReference>
<dbReference type="InterPro" id="IPR049548">
    <property type="entry name" value="Sina-like_RING"/>
</dbReference>
<dbReference type="GO" id="GO:0008270">
    <property type="term" value="F:zinc ion binding"/>
    <property type="evidence" value="ECO:0007669"/>
    <property type="project" value="UniProtKB-KW"/>
</dbReference>